<dbReference type="InterPro" id="IPR036371">
    <property type="entry name" value="TPK_B1-bd_sf"/>
</dbReference>
<dbReference type="Pfam" id="PF04265">
    <property type="entry name" value="TPK_B1_binding"/>
    <property type="match status" value="1"/>
</dbReference>
<keyword evidence="7" id="KW-1185">Reference proteome</keyword>
<protein>
    <submittedName>
        <fullName evidence="8">Thiamin pyrophosphokinase catalytic domain-containing protein</fullName>
    </submittedName>
</protein>
<feature type="domain" description="Thiamin pyrophosphokinase catalytic" evidence="5">
    <location>
        <begin position="98"/>
        <end position="209"/>
    </location>
</feature>
<keyword evidence="2" id="KW-0547">Nucleotide-binding</keyword>
<sequence length="269" mass="29675">MSGFINGLRDSIDPGGNGQVTIACKGSIGKAFTNNGKMIAKGNHVVHIVKANETITTASLNFYPLDLFSLQPINRHPQIALILLNGDAACSCLSSHIEHMWSKSVVQVCADGSANRLYTMDKNLIPSIICGDLDSCDRNVMEFYSKKNTEISRFEDQSSTDFTKCINMLKQRKYLDGDKTDAIVTLGGLCGRFDHVMGCLESLFIARTKFQIEKPVYILHNDSIVFLIPKGQHKIFIDKTYTTGKFGLIPLGCPAKCVTTNGLQWNLSE</sequence>
<feature type="domain" description="Thiamin pyrophosphokinase thiamin-binding" evidence="6">
    <location>
        <begin position="232"/>
        <end position="268"/>
    </location>
</feature>
<dbReference type="InterPro" id="IPR006282">
    <property type="entry name" value="Thi_PPkinase"/>
</dbReference>
<dbReference type="SUPFAM" id="SSF63862">
    <property type="entry name" value="Thiamin pyrophosphokinase, substrate-binding domain"/>
    <property type="match status" value="1"/>
</dbReference>
<dbReference type="Pfam" id="PF04263">
    <property type="entry name" value="TPK_catalytic"/>
    <property type="match status" value="1"/>
</dbReference>
<dbReference type="GO" id="GO:0006772">
    <property type="term" value="P:thiamine metabolic process"/>
    <property type="evidence" value="ECO:0007669"/>
    <property type="project" value="InterPro"/>
</dbReference>
<dbReference type="PANTHER" id="PTHR13622:SF8">
    <property type="entry name" value="THIAMIN PYROPHOSPHOKINASE 1"/>
    <property type="match status" value="1"/>
</dbReference>
<dbReference type="Gene3D" id="3.40.50.10240">
    <property type="entry name" value="Thiamin pyrophosphokinase, catalytic domain"/>
    <property type="match status" value="1"/>
</dbReference>
<evidence type="ECO:0000259" key="5">
    <source>
        <dbReference type="Pfam" id="PF04263"/>
    </source>
</evidence>
<name>A0A915JZN9_ROMCU</name>
<evidence type="ECO:0000313" key="8">
    <source>
        <dbReference type="WBParaSite" id="nRc.2.0.1.t31976-RA"/>
    </source>
</evidence>
<keyword evidence="3" id="KW-0418">Kinase</keyword>
<dbReference type="AlphaFoldDB" id="A0A915JZN9"/>
<dbReference type="PANTHER" id="PTHR13622">
    <property type="entry name" value="THIAMIN PYROPHOSPHOKINASE"/>
    <property type="match status" value="1"/>
</dbReference>
<accession>A0A915JZN9</accession>
<reference evidence="8" key="1">
    <citation type="submission" date="2022-11" db="UniProtKB">
        <authorList>
            <consortium name="WormBaseParasite"/>
        </authorList>
    </citation>
    <scope>IDENTIFICATION</scope>
</reference>
<dbReference type="GO" id="GO:0005524">
    <property type="term" value="F:ATP binding"/>
    <property type="evidence" value="ECO:0007669"/>
    <property type="project" value="UniProtKB-KW"/>
</dbReference>
<evidence type="ECO:0000256" key="4">
    <source>
        <dbReference type="ARBA" id="ARBA00022840"/>
    </source>
</evidence>
<keyword evidence="4" id="KW-0067">ATP-binding</keyword>
<dbReference type="GO" id="GO:0004788">
    <property type="term" value="F:thiamine diphosphokinase activity"/>
    <property type="evidence" value="ECO:0007669"/>
    <property type="project" value="InterPro"/>
</dbReference>
<dbReference type="NCBIfam" id="TIGR01378">
    <property type="entry name" value="thi_PPkinase"/>
    <property type="match status" value="1"/>
</dbReference>
<dbReference type="InterPro" id="IPR036759">
    <property type="entry name" value="TPK_catalytic_sf"/>
</dbReference>
<evidence type="ECO:0000313" key="7">
    <source>
        <dbReference type="Proteomes" id="UP000887565"/>
    </source>
</evidence>
<dbReference type="InterPro" id="IPR007371">
    <property type="entry name" value="TPK_catalytic"/>
</dbReference>
<proteinExistence type="predicted"/>
<evidence type="ECO:0000256" key="1">
    <source>
        <dbReference type="ARBA" id="ARBA00022679"/>
    </source>
</evidence>
<dbReference type="Proteomes" id="UP000887565">
    <property type="component" value="Unplaced"/>
</dbReference>
<dbReference type="Gene3D" id="2.60.120.320">
    <property type="entry name" value="Thiamin pyrophosphokinase, thiamin-binding domain"/>
    <property type="match status" value="1"/>
</dbReference>
<dbReference type="InterPro" id="IPR007373">
    <property type="entry name" value="Thiamin_PyroPKinase_B1-bd"/>
</dbReference>
<dbReference type="GO" id="GO:0009229">
    <property type="term" value="P:thiamine diphosphate biosynthetic process"/>
    <property type="evidence" value="ECO:0007669"/>
    <property type="project" value="InterPro"/>
</dbReference>
<organism evidence="7 8">
    <name type="scientific">Romanomermis culicivorax</name>
    <name type="common">Nematode worm</name>
    <dbReference type="NCBI Taxonomy" id="13658"/>
    <lineage>
        <taxon>Eukaryota</taxon>
        <taxon>Metazoa</taxon>
        <taxon>Ecdysozoa</taxon>
        <taxon>Nematoda</taxon>
        <taxon>Enoplea</taxon>
        <taxon>Dorylaimia</taxon>
        <taxon>Mermithida</taxon>
        <taxon>Mermithoidea</taxon>
        <taxon>Mermithidae</taxon>
        <taxon>Romanomermis</taxon>
    </lineage>
</organism>
<dbReference type="SUPFAM" id="SSF63999">
    <property type="entry name" value="Thiamin pyrophosphokinase, catalytic domain"/>
    <property type="match status" value="1"/>
</dbReference>
<evidence type="ECO:0000259" key="6">
    <source>
        <dbReference type="Pfam" id="PF04265"/>
    </source>
</evidence>
<dbReference type="CDD" id="cd07995">
    <property type="entry name" value="TPK"/>
    <property type="match status" value="1"/>
</dbReference>
<evidence type="ECO:0000256" key="2">
    <source>
        <dbReference type="ARBA" id="ARBA00022741"/>
    </source>
</evidence>
<keyword evidence="1" id="KW-0808">Transferase</keyword>
<dbReference type="GO" id="GO:0016301">
    <property type="term" value="F:kinase activity"/>
    <property type="evidence" value="ECO:0007669"/>
    <property type="project" value="UniProtKB-KW"/>
</dbReference>
<dbReference type="OMA" id="CDRITIT"/>
<evidence type="ECO:0000256" key="3">
    <source>
        <dbReference type="ARBA" id="ARBA00022777"/>
    </source>
</evidence>
<dbReference type="WBParaSite" id="nRc.2.0.1.t31976-RA">
    <property type="protein sequence ID" value="nRc.2.0.1.t31976-RA"/>
    <property type="gene ID" value="nRc.2.0.1.g31976"/>
</dbReference>